<evidence type="ECO:0000313" key="4">
    <source>
        <dbReference type="Proteomes" id="UP000051324"/>
    </source>
</evidence>
<dbReference type="InterPro" id="IPR010982">
    <property type="entry name" value="Lambda_DNA-bd_dom_sf"/>
</dbReference>
<dbReference type="PATRIC" id="fig|1423724.4.peg.1412"/>
<name>A0A0R1U2X5_9LACO</name>
<evidence type="ECO:0000259" key="2">
    <source>
        <dbReference type="PROSITE" id="PS50943"/>
    </source>
</evidence>
<dbReference type="Proteomes" id="UP000051324">
    <property type="component" value="Unassembled WGS sequence"/>
</dbReference>
<protein>
    <recommendedName>
        <fullName evidence="2">HTH cro/C1-type domain-containing protein</fullName>
    </recommendedName>
</protein>
<dbReference type="PROSITE" id="PS50943">
    <property type="entry name" value="HTH_CROC1"/>
    <property type="match status" value="1"/>
</dbReference>
<dbReference type="SUPFAM" id="SSF47413">
    <property type="entry name" value="lambda repressor-like DNA-binding domains"/>
    <property type="match status" value="1"/>
</dbReference>
<dbReference type="InterPro" id="IPR001387">
    <property type="entry name" value="Cro/C1-type_HTH"/>
</dbReference>
<evidence type="ECO:0000256" key="1">
    <source>
        <dbReference type="ARBA" id="ARBA00023125"/>
    </source>
</evidence>
<evidence type="ECO:0000313" key="3">
    <source>
        <dbReference type="EMBL" id="KRL84075.1"/>
    </source>
</evidence>
<gene>
    <name evidence="3" type="ORF">FC32_GL001351</name>
</gene>
<dbReference type="PANTHER" id="PTHR46558">
    <property type="entry name" value="TRACRIPTIONAL REGULATORY PROTEIN-RELATED-RELATED"/>
    <property type="match status" value="1"/>
</dbReference>
<dbReference type="eggNOG" id="COG1476">
    <property type="taxonomic scope" value="Bacteria"/>
</dbReference>
<dbReference type="CDD" id="cd00093">
    <property type="entry name" value="HTH_XRE"/>
    <property type="match status" value="1"/>
</dbReference>
<reference evidence="3 4" key="1">
    <citation type="journal article" date="2015" name="Genome Announc.">
        <title>Expanding the biotechnology potential of lactobacilli through comparative genomics of 213 strains and associated genera.</title>
        <authorList>
            <person name="Sun Z."/>
            <person name="Harris H.M."/>
            <person name="McCann A."/>
            <person name="Guo C."/>
            <person name="Argimon S."/>
            <person name="Zhang W."/>
            <person name="Yang X."/>
            <person name="Jeffery I.B."/>
            <person name="Cooney J.C."/>
            <person name="Kagawa T.F."/>
            <person name="Liu W."/>
            <person name="Song Y."/>
            <person name="Salvetti E."/>
            <person name="Wrobel A."/>
            <person name="Rasinkangas P."/>
            <person name="Parkhill J."/>
            <person name="Rea M.C."/>
            <person name="O'Sullivan O."/>
            <person name="Ritari J."/>
            <person name="Douillard F.P."/>
            <person name="Paul Ross R."/>
            <person name="Yang R."/>
            <person name="Briner A.E."/>
            <person name="Felis G.E."/>
            <person name="de Vos W.M."/>
            <person name="Barrangou R."/>
            <person name="Klaenhammer T.R."/>
            <person name="Caufield P.W."/>
            <person name="Cui Y."/>
            <person name="Zhang H."/>
            <person name="O'Toole P.W."/>
        </authorList>
    </citation>
    <scope>NUCLEOTIDE SEQUENCE [LARGE SCALE GENOMIC DNA]</scope>
    <source>
        <strain evidence="3 4">DSM 16634</strain>
    </source>
</reference>
<comment type="caution">
    <text evidence="3">The sequence shown here is derived from an EMBL/GenBank/DDBJ whole genome shotgun (WGS) entry which is preliminary data.</text>
</comment>
<dbReference type="SMART" id="SM00530">
    <property type="entry name" value="HTH_XRE"/>
    <property type="match status" value="1"/>
</dbReference>
<dbReference type="Pfam" id="PF01381">
    <property type="entry name" value="HTH_3"/>
    <property type="match status" value="1"/>
</dbReference>
<keyword evidence="1" id="KW-0238">DNA-binding</keyword>
<dbReference type="EMBL" id="AZFT01000053">
    <property type="protein sequence ID" value="KRL84075.1"/>
    <property type="molecule type" value="Genomic_DNA"/>
</dbReference>
<keyword evidence="4" id="KW-1185">Reference proteome</keyword>
<feature type="domain" description="HTH cro/C1-type" evidence="2">
    <location>
        <begin position="12"/>
        <end position="66"/>
    </location>
</feature>
<dbReference type="STRING" id="1423724.FC32_GL001351"/>
<dbReference type="GO" id="GO:0003677">
    <property type="term" value="F:DNA binding"/>
    <property type="evidence" value="ECO:0007669"/>
    <property type="project" value="UniProtKB-KW"/>
</dbReference>
<organism evidence="3 4">
    <name type="scientific">Ligilactobacillus apodemi DSM 16634 = JCM 16172</name>
    <dbReference type="NCBI Taxonomy" id="1423724"/>
    <lineage>
        <taxon>Bacteria</taxon>
        <taxon>Bacillati</taxon>
        <taxon>Bacillota</taxon>
        <taxon>Bacilli</taxon>
        <taxon>Lactobacillales</taxon>
        <taxon>Lactobacillaceae</taxon>
        <taxon>Ligilactobacillus</taxon>
    </lineage>
</organism>
<dbReference type="AlphaFoldDB" id="A0A0R1U2X5"/>
<accession>A0A0R1U2X5</accession>
<dbReference type="Gene3D" id="1.10.260.40">
    <property type="entry name" value="lambda repressor-like DNA-binding domains"/>
    <property type="match status" value="1"/>
</dbReference>
<sequence length="224" mass="25961">MLKGRVKMSNRIKELRLEKGLSQRKLAEETGISQQSLSFYEKGDRNPKIETWQKLADYFGVSVSYLQGLSKYKSFSKEDIFEYLLKNNDRIIEILGGPKNAKKLLLAENSMPFIDASELTNKSHERDIEKLVLIKKAMTFFDNIDDPIKSYAKDNFDTLLEKNVENNFSSYLLSSYLDLLISLAVYLAKNELNNKKDPLLTSISELIDKFYEREVGKKFSDYYS</sequence>
<dbReference type="PANTHER" id="PTHR46558:SF11">
    <property type="entry name" value="HTH-TYPE TRANSCRIPTIONAL REGULATOR XRE"/>
    <property type="match status" value="1"/>
</dbReference>
<proteinExistence type="predicted"/>